<evidence type="ECO:0000256" key="6">
    <source>
        <dbReference type="ARBA" id="ARBA00023125"/>
    </source>
</evidence>
<dbReference type="Pfam" id="PF02463">
    <property type="entry name" value="SMC_N"/>
    <property type="match status" value="1"/>
</dbReference>
<keyword evidence="10" id="KW-1185">Reference proteome</keyword>
<dbReference type="Proteomes" id="UP000756860">
    <property type="component" value="Unassembled WGS sequence"/>
</dbReference>
<keyword evidence="4 7" id="KW-0175">Coiled coil</keyword>
<evidence type="ECO:0000256" key="7">
    <source>
        <dbReference type="HAMAP-Rule" id="MF_01894"/>
    </source>
</evidence>
<dbReference type="CDD" id="cd03278">
    <property type="entry name" value="ABC_SMC_barmotin"/>
    <property type="match status" value="2"/>
</dbReference>
<dbReference type="RefSeq" id="WP_214175865.1">
    <property type="nucleotide sequence ID" value="NZ_JAHCVK010000005.1"/>
</dbReference>
<dbReference type="InterPro" id="IPR027417">
    <property type="entry name" value="P-loop_NTPase"/>
</dbReference>
<sequence>MRIKRLEILGFKSFVEKVSFDFTEGITAIVGPNGCGKSNVVDAIRWVMGEQSAKNLRGRQMEDVIFGGSEFRKPLGMAEVSLVFSTEDGRVPARYLDYSEIQVTRRLYRDGTSEYYLNKTPCRLLDISELFMDTGVGARAYSIIEQGRIGMILLAKPEERRFLIEEAAGVTKFKSRKQVALKKIEVTRQNLLRIGDIVAEIRRQLNSLQRQAKKAEKFREYREELKEIDLRGAVRQYLTVMGEKDRLAGGLEELNTAVAALALQLERGELALEERRIALLEEEKALTAAQEEIFRAKGELQACENRLEFQRKEQLNLERHRERFTGELEGLARQLFEAEAELKMLEDRKGTFASELAGEEQTLQDMERELEGFTAAEGALAAEQDESRRELFSVLSQVAQQSNIQGGAVKRLEALDERCERSRREDAVLREKLAEASRRVEELSQSLQMLATGKASLVEEQARLKVREEELKLCLVRLDDDLQSARNDLSSKGSRLHSLQELEAQFAGYGQGVRSLFLSEHFKGRFDGVVADFLETDEECEAALEAVLGDRLQYVLGGGEAAVGDAIAHLQETGGGRCSFLLGGADGTLDGPVPRTMPRLIDRVRIADQCKELIAPLLMGIYIAPDRVTAIEQVRRYPHLTFVTLNGDVAANGGVVTGGALEAVALGLVHKKREIKGLSVEVEHLGARVLELEREREQLRREISAVEEGERSLRQRLHQAEINLLNAEKDLQRVREDQQRVEERLAVRGMEDGQLAEERVVLERELAASGEQRTMLEARKAVLEDRLAAVQESLVARRQEIEGARERLTAMKVRSAALREKRESNLRAIRRVEELGKDLQGRIASHEEELKKSTADRERIAESIGTSEKGLQQLLARQLEAEAAHAAVRERYVAGAGVIQEEEAGLKGVRSRHEASRQAQAAANLKLSELTMGVQHLENSLHDRYRVTMAELLPLYRDVEVDVDGDERRQAELQRLVDEMGEVNLTAIDDYRELEERFSFLSTQKKDLEESLHGLQQAIQRINRTTRKRFLETFQQVNAKFQEVFPRLFCGGRAELRLTNEEDLLETGIDIIVQPPGKKLQNVTLLSGGEKALTAVALIFSIFLIKPSPFCLLDEVDAPLDDANIGRFNEMVREMTAFAQFIMITHSKTTMAVADTLYGVTMEEPGISKLVSVKLH</sequence>
<dbReference type="InterPro" id="IPR050308">
    <property type="entry name" value="MukB/SMC"/>
</dbReference>
<name>A0ABS5SH06_9BACT</name>
<dbReference type="InterPro" id="IPR024704">
    <property type="entry name" value="SMC"/>
</dbReference>
<dbReference type="HAMAP" id="MF_01894">
    <property type="entry name" value="Smc_prok"/>
    <property type="match status" value="1"/>
</dbReference>
<dbReference type="PANTHER" id="PTHR42963">
    <property type="entry name" value="CHROMOSOME PARTITION PROTEIN MUKB"/>
    <property type="match status" value="1"/>
</dbReference>
<keyword evidence="5" id="KW-0226">DNA condensation</keyword>
<evidence type="ECO:0000256" key="3">
    <source>
        <dbReference type="ARBA" id="ARBA00022840"/>
    </source>
</evidence>
<dbReference type="Gene3D" id="3.30.70.1620">
    <property type="match status" value="1"/>
</dbReference>
<dbReference type="InterPro" id="IPR010935">
    <property type="entry name" value="SMC_hinge"/>
</dbReference>
<keyword evidence="2 7" id="KW-0547">Nucleotide-binding</keyword>
<feature type="coiled-coil region" evidence="7">
    <location>
        <begin position="675"/>
        <end position="744"/>
    </location>
</feature>
<dbReference type="SUPFAM" id="SSF75553">
    <property type="entry name" value="Smc hinge domain"/>
    <property type="match status" value="1"/>
</dbReference>
<dbReference type="InterPro" id="IPR003395">
    <property type="entry name" value="RecF/RecN/SMC_N"/>
</dbReference>
<evidence type="ECO:0000256" key="4">
    <source>
        <dbReference type="ARBA" id="ARBA00023054"/>
    </source>
</evidence>
<dbReference type="InterPro" id="IPR011890">
    <property type="entry name" value="SMC_prok"/>
</dbReference>
<feature type="coiled-coil region" evidence="7">
    <location>
        <begin position="412"/>
        <end position="446"/>
    </location>
</feature>
<feature type="binding site" evidence="7">
    <location>
        <begin position="32"/>
        <end position="39"/>
    </location>
    <ligand>
        <name>ATP</name>
        <dbReference type="ChEBI" id="CHEBI:30616"/>
    </ligand>
</feature>
<feature type="coiled-coil region" evidence="7">
    <location>
        <begin position="991"/>
        <end position="1025"/>
    </location>
</feature>
<proteinExistence type="inferred from homology"/>
<dbReference type="SMART" id="SM00968">
    <property type="entry name" value="SMC_hinge"/>
    <property type="match status" value="1"/>
</dbReference>
<keyword evidence="1 7" id="KW-0963">Cytoplasm</keyword>
<evidence type="ECO:0000259" key="8">
    <source>
        <dbReference type="SMART" id="SM00968"/>
    </source>
</evidence>
<gene>
    <name evidence="7 9" type="primary">smc</name>
    <name evidence="9" type="ORF">KI810_12420</name>
</gene>
<feature type="coiled-coil region" evidence="7">
    <location>
        <begin position="773"/>
        <end position="863"/>
    </location>
</feature>
<accession>A0ABS5SH06</accession>
<keyword evidence="3 7" id="KW-0067">ATP-binding</keyword>
<dbReference type="Gene3D" id="1.20.1060.20">
    <property type="match status" value="1"/>
</dbReference>
<comment type="caution">
    <text evidence="9">The sequence shown here is derived from an EMBL/GenBank/DDBJ whole genome shotgun (WGS) entry which is preliminary data.</text>
</comment>
<dbReference type="Pfam" id="PF06470">
    <property type="entry name" value="SMC_hinge"/>
    <property type="match status" value="1"/>
</dbReference>
<evidence type="ECO:0000313" key="9">
    <source>
        <dbReference type="EMBL" id="MBT0653866.1"/>
    </source>
</evidence>
<dbReference type="SUPFAM" id="SSF52540">
    <property type="entry name" value="P-loop containing nucleoside triphosphate hydrolases"/>
    <property type="match status" value="1"/>
</dbReference>
<dbReference type="NCBIfam" id="TIGR02168">
    <property type="entry name" value="SMC_prok_B"/>
    <property type="match status" value="1"/>
</dbReference>
<comment type="subunit">
    <text evidence="7">Homodimer.</text>
</comment>
<comment type="subcellular location">
    <subcellularLocation>
        <location evidence="7">Cytoplasm</location>
    </subcellularLocation>
</comment>
<comment type="function">
    <text evidence="7">Required for chromosome condensation and partitioning.</text>
</comment>
<feature type="coiled-coil region" evidence="7">
    <location>
        <begin position="251"/>
        <end position="376"/>
    </location>
</feature>
<organism evidence="9 10">
    <name type="scientific">Geomobilimonas luticola</name>
    <dbReference type="NCBI Taxonomy" id="1114878"/>
    <lineage>
        <taxon>Bacteria</taxon>
        <taxon>Pseudomonadati</taxon>
        <taxon>Thermodesulfobacteriota</taxon>
        <taxon>Desulfuromonadia</taxon>
        <taxon>Geobacterales</taxon>
        <taxon>Geobacteraceae</taxon>
        <taxon>Geomobilimonas</taxon>
    </lineage>
</organism>
<keyword evidence="6 7" id="KW-0238">DNA-binding</keyword>
<dbReference type="PIRSF" id="PIRSF005719">
    <property type="entry name" value="SMC"/>
    <property type="match status" value="1"/>
</dbReference>
<feature type="domain" description="SMC hinge" evidence="8">
    <location>
        <begin position="524"/>
        <end position="634"/>
    </location>
</feature>
<evidence type="ECO:0000313" key="10">
    <source>
        <dbReference type="Proteomes" id="UP000756860"/>
    </source>
</evidence>
<protein>
    <recommendedName>
        <fullName evidence="7">Chromosome partition protein Smc</fullName>
    </recommendedName>
</protein>
<comment type="similarity">
    <text evidence="7">Belongs to the SMC family.</text>
</comment>
<dbReference type="PANTHER" id="PTHR42963:SF1">
    <property type="entry name" value="DUF4476 DOMAIN-CONTAINING PROTEIN"/>
    <property type="match status" value="1"/>
</dbReference>
<evidence type="ECO:0000256" key="2">
    <source>
        <dbReference type="ARBA" id="ARBA00022741"/>
    </source>
</evidence>
<evidence type="ECO:0000256" key="5">
    <source>
        <dbReference type="ARBA" id="ARBA00023067"/>
    </source>
</evidence>
<dbReference type="Gene3D" id="3.40.50.300">
    <property type="entry name" value="P-loop containing nucleotide triphosphate hydrolases"/>
    <property type="match status" value="2"/>
</dbReference>
<reference evidence="9 10" key="1">
    <citation type="submission" date="2021-05" db="EMBL/GenBank/DDBJ databases">
        <title>The draft genome of Geobacter luticola JCM 17780.</title>
        <authorList>
            <person name="Xu Z."/>
            <person name="Masuda Y."/>
            <person name="Itoh H."/>
            <person name="Senoo K."/>
        </authorList>
    </citation>
    <scope>NUCLEOTIDE SEQUENCE [LARGE SCALE GENOMIC DNA]</scope>
    <source>
        <strain evidence="9 10">JCM 17780</strain>
    </source>
</reference>
<dbReference type="InterPro" id="IPR036277">
    <property type="entry name" value="SMC_hinge_sf"/>
</dbReference>
<comment type="domain">
    <text evidence="7">Contains large globular domains required for ATP hydrolysis at each terminus and a third globular domain forming a flexible hinge near the middle of the molecule. These domains are separated by coiled-coil structures.</text>
</comment>
<dbReference type="EMBL" id="JAHCVK010000005">
    <property type="protein sequence ID" value="MBT0653866.1"/>
    <property type="molecule type" value="Genomic_DNA"/>
</dbReference>
<evidence type="ECO:0000256" key="1">
    <source>
        <dbReference type="ARBA" id="ARBA00022490"/>
    </source>
</evidence>